<gene>
    <name evidence="2" type="ORF">HPB52_006404</name>
</gene>
<feature type="compositionally biased region" description="Polar residues" evidence="1">
    <location>
        <begin position="105"/>
        <end position="118"/>
    </location>
</feature>
<dbReference type="EMBL" id="JABSTV010001249">
    <property type="protein sequence ID" value="KAH7961274.1"/>
    <property type="molecule type" value="Genomic_DNA"/>
</dbReference>
<feature type="region of interest" description="Disordered" evidence="1">
    <location>
        <begin position="20"/>
        <end position="40"/>
    </location>
</feature>
<accession>A0A9D4SYE1</accession>
<keyword evidence="3" id="KW-1185">Reference proteome</keyword>
<feature type="region of interest" description="Disordered" evidence="1">
    <location>
        <begin position="94"/>
        <end position="118"/>
    </location>
</feature>
<evidence type="ECO:0000256" key="1">
    <source>
        <dbReference type="SAM" id="MobiDB-lite"/>
    </source>
</evidence>
<sequence length="173" mass="18173">MAPVKRKAVSLDTKLQILQDSRRGFKDEASPPADSATDTAEAADLAELWAHVAGCDTGAVSMDEFLTADCAASSCEEITDEAIAGDVLSRQATALSDDSSDSDNEAGSSTLAPTSMSTESALSTIDQLIDFMHAKGLPEVFAQQLEGMHAAVVKLRLPRKQAKISDYLGAPKA</sequence>
<dbReference type="VEuPathDB" id="VectorBase:RSAN_025815"/>
<dbReference type="AlphaFoldDB" id="A0A9D4SYE1"/>
<organism evidence="2 3">
    <name type="scientific">Rhipicephalus sanguineus</name>
    <name type="common">Brown dog tick</name>
    <name type="synonym">Ixodes sanguineus</name>
    <dbReference type="NCBI Taxonomy" id="34632"/>
    <lineage>
        <taxon>Eukaryota</taxon>
        <taxon>Metazoa</taxon>
        <taxon>Ecdysozoa</taxon>
        <taxon>Arthropoda</taxon>
        <taxon>Chelicerata</taxon>
        <taxon>Arachnida</taxon>
        <taxon>Acari</taxon>
        <taxon>Parasitiformes</taxon>
        <taxon>Ixodida</taxon>
        <taxon>Ixodoidea</taxon>
        <taxon>Ixodidae</taxon>
        <taxon>Rhipicephalinae</taxon>
        <taxon>Rhipicephalus</taxon>
        <taxon>Rhipicephalus</taxon>
    </lineage>
</organism>
<dbReference type="Proteomes" id="UP000821837">
    <property type="component" value="Chromosome 3"/>
</dbReference>
<comment type="caution">
    <text evidence="2">The sequence shown here is derived from an EMBL/GenBank/DDBJ whole genome shotgun (WGS) entry which is preliminary data.</text>
</comment>
<protein>
    <submittedName>
        <fullName evidence="2">Uncharacterized protein</fullName>
    </submittedName>
</protein>
<name>A0A9D4SYE1_RHISA</name>
<evidence type="ECO:0000313" key="2">
    <source>
        <dbReference type="EMBL" id="KAH7961274.1"/>
    </source>
</evidence>
<feature type="compositionally biased region" description="Basic and acidic residues" evidence="1">
    <location>
        <begin position="20"/>
        <end position="29"/>
    </location>
</feature>
<reference evidence="2" key="1">
    <citation type="journal article" date="2020" name="Cell">
        <title>Large-Scale Comparative Analyses of Tick Genomes Elucidate Their Genetic Diversity and Vector Capacities.</title>
        <authorList>
            <consortium name="Tick Genome and Microbiome Consortium (TIGMIC)"/>
            <person name="Jia N."/>
            <person name="Wang J."/>
            <person name="Shi W."/>
            <person name="Du L."/>
            <person name="Sun Y."/>
            <person name="Zhan W."/>
            <person name="Jiang J.F."/>
            <person name="Wang Q."/>
            <person name="Zhang B."/>
            <person name="Ji P."/>
            <person name="Bell-Sakyi L."/>
            <person name="Cui X.M."/>
            <person name="Yuan T.T."/>
            <person name="Jiang B.G."/>
            <person name="Yang W.F."/>
            <person name="Lam T.T."/>
            <person name="Chang Q.C."/>
            <person name="Ding S.J."/>
            <person name="Wang X.J."/>
            <person name="Zhu J.G."/>
            <person name="Ruan X.D."/>
            <person name="Zhao L."/>
            <person name="Wei J.T."/>
            <person name="Ye R.Z."/>
            <person name="Que T.C."/>
            <person name="Du C.H."/>
            <person name="Zhou Y.H."/>
            <person name="Cheng J.X."/>
            <person name="Dai P.F."/>
            <person name="Guo W.B."/>
            <person name="Han X.H."/>
            <person name="Huang E.J."/>
            <person name="Li L.F."/>
            <person name="Wei W."/>
            <person name="Gao Y.C."/>
            <person name="Liu J.Z."/>
            <person name="Shao H.Z."/>
            <person name="Wang X."/>
            <person name="Wang C.C."/>
            <person name="Yang T.C."/>
            <person name="Huo Q.B."/>
            <person name="Li W."/>
            <person name="Chen H.Y."/>
            <person name="Chen S.E."/>
            <person name="Zhou L.G."/>
            <person name="Ni X.B."/>
            <person name="Tian J.H."/>
            <person name="Sheng Y."/>
            <person name="Liu T."/>
            <person name="Pan Y.S."/>
            <person name="Xia L.Y."/>
            <person name="Li J."/>
            <person name="Zhao F."/>
            <person name="Cao W.C."/>
        </authorList>
    </citation>
    <scope>NUCLEOTIDE SEQUENCE</scope>
    <source>
        <strain evidence="2">Rsan-2018</strain>
    </source>
</reference>
<evidence type="ECO:0000313" key="3">
    <source>
        <dbReference type="Proteomes" id="UP000821837"/>
    </source>
</evidence>
<reference evidence="2" key="2">
    <citation type="submission" date="2021-09" db="EMBL/GenBank/DDBJ databases">
        <authorList>
            <person name="Jia N."/>
            <person name="Wang J."/>
            <person name="Shi W."/>
            <person name="Du L."/>
            <person name="Sun Y."/>
            <person name="Zhan W."/>
            <person name="Jiang J."/>
            <person name="Wang Q."/>
            <person name="Zhang B."/>
            <person name="Ji P."/>
            <person name="Sakyi L.B."/>
            <person name="Cui X."/>
            <person name="Yuan T."/>
            <person name="Jiang B."/>
            <person name="Yang W."/>
            <person name="Lam T.T.-Y."/>
            <person name="Chang Q."/>
            <person name="Ding S."/>
            <person name="Wang X."/>
            <person name="Zhu J."/>
            <person name="Ruan X."/>
            <person name="Zhao L."/>
            <person name="Wei J."/>
            <person name="Que T."/>
            <person name="Du C."/>
            <person name="Cheng J."/>
            <person name="Dai P."/>
            <person name="Han X."/>
            <person name="Huang E."/>
            <person name="Gao Y."/>
            <person name="Liu J."/>
            <person name="Shao H."/>
            <person name="Ye R."/>
            <person name="Li L."/>
            <person name="Wei W."/>
            <person name="Wang X."/>
            <person name="Wang C."/>
            <person name="Huo Q."/>
            <person name="Li W."/>
            <person name="Guo W."/>
            <person name="Chen H."/>
            <person name="Chen S."/>
            <person name="Zhou L."/>
            <person name="Zhou L."/>
            <person name="Ni X."/>
            <person name="Tian J."/>
            <person name="Zhou Y."/>
            <person name="Sheng Y."/>
            <person name="Liu T."/>
            <person name="Pan Y."/>
            <person name="Xia L."/>
            <person name="Li J."/>
            <person name="Zhao F."/>
            <person name="Cao W."/>
        </authorList>
    </citation>
    <scope>NUCLEOTIDE SEQUENCE</scope>
    <source>
        <strain evidence="2">Rsan-2018</strain>
        <tissue evidence="2">Larvae</tissue>
    </source>
</reference>
<proteinExistence type="predicted"/>